<dbReference type="Proteomes" id="UP000612362">
    <property type="component" value="Unassembled WGS sequence"/>
</dbReference>
<dbReference type="InterPro" id="IPR029016">
    <property type="entry name" value="GAF-like_dom_sf"/>
</dbReference>
<dbReference type="Gene3D" id="3.30.450.40">
    <property type="match status" value="2"/>
</dbReference>
<keyword evidence="6" id="KW-0902">Two-component regulatory system</keyword>
<dbReference type="InterPro" id="IPR036097">
    <property type="entry name" value="HisK_dim/P_sf"/>
</dbReference>
<dbReference type="InterPro" id="IPR050736">
    <property type="entry name" value="Sensor_HK_Regulatory"/>
</dbReference>
<name>A0A8J3IBA7_9CHLR</name>
<evidence type="ECO:0000256" key="4">
    <source>
        <dbReference type="ARBA" id="ARBA00022679"/>
    </source>
</evidence>
<dbReference type="RefSeq" id="WP_220199193.1">
    <property type="nucleotide sequence ID" value="NZ_BNJF01000007.1"/>
</dbReference>
<dbReference type="Gene3D" id="3.30.565.10">
    <property type="entry name" value="Histidine kinase-like ATPase, C-terminal domain"/>
    <property type="match status" value="1"/>
</dbReference>
<protein>
    <recommendedName>
        <fullName evidence="2">histidine kinase</fullName>
        <ecNumber evidence="2">2.7.13.3</ecNumber>
    </recommendedName>
</protein>
<evidence type="ECO:0000256" key="3">
    <source>
        <dbReference type="ARBA" id="ARBA00022553"/>
    </source>
</evidence>
<dbReference type="GO" id="GO:0000155">
    <property type="term" value="F:phosphorelay sensor kinase activity"/>
    <property type="evidence" value="ECO:0007669"/>
    <property type="project" value="InterPro"/>
</dbReference>
<dbReference type="InterPro" id="IPR003661">
    <property type="entry name" value="HisK_dim/P_dom"/>
</dbReference>
<dbReference type="PANTHER" id="PTHR43711">
    <property type="entry name" value="TWO-COMPONENT HISTIDINE KINASE"/>
    <property type="match status" value="1"/>
</dbReference>
<dbReference type="CDD" id="cd00082">
    <property type="entry name" value="HisKA"/>
    <property type="match status" value="1"/>
</dbReference>
<dbReference type="SMART" id="SM00388">
    <property type="entry name" value="HisKA"/>
    <property type="match status" value="1"/>
</dbReference>
<comment type="caution">
    <text evidence="8">The sequence shown here is derived from an EMBL/GenBank/DDBJ whole genome shotgun (WGS) entry which is preliminary data.</text>
</comment>
<dbReference type="EC" id="2.7.13.3" evidence="2"/>
<dbReference type="Pfam" id="PF02518">
    <property type="entry name" value="HATPase_c"/>
    <property type="match status" value="1"/>
</dbReference>
<dbReference type="InterPro" id="IPR004358">
    <property type="entry name" value="Sig_transdc_His_kin-like_C"/>
</dbReference>
<dbReference type="SMART" id="SM00065">
    <property type="entry name" value="GAF"/>
    <property type="match status" value="2"/>
</dbReference>
<keyword evidence="9" id="KW-1185">Reference proteome</keyword>
<sequence>MQMHVQGDLTHVYRDVLRSLSEIWTSLHQHIDVDVLLAQIADATCEALGYRYNALYLLDALHNSFYVRATSSSLPPEYDTYLRQHPMPATVADLLMQPGFQHCNSYLIPGRSEVWRDVGVAAHFVVVQEGEPVRTISHTTEQLEEPREEGRWYSDDLLLVPLRKADGTIIGFLTPDAPLNELRPTTETMEVLEVFANQATSVIEWAQLYEEARQSSQERAALIKIGRALSSPEALRDLSTVYQVLYEQLCLVMPVDAFYVQRMDLLRDEFTMDFFIDEGVLYPPTGRVFSSIMPWIREMLNNHLTHSFSTSEEYGEFVREHTPRREVLLIGGKRLSESLLFAPIYYGTRVIGMLSVQSYQRHSYTSRHLEMVKEIALQSGIAIMNARRYSELNDAMRQAQDSENLKNQFLMTASHELRTPLTAIQGYLELLSTHSATLDESRKQRFIANARRACDELILLLGNVMDTSRIDQEWVSLKRDAVSITSAVRQILEILDPIISRERREITLALEDDLTVWADDLRLRQVLMNLVSNALKYTPPATRVAIGMAHISREEIVKRVASAQSGAQVDLPDGRYVLIWVRDWGAGISKREQSKLFTKFSRLAGKATQSQRGSGWGLYLSRKLVEAMNGSIWLESSGLVGEGCNFLIALPEVERKSPAS</sequence>
<dbReference type="EMBL" id="BNJF01000007">
    <property type="protein sequence ID" value="GHO50130.1"/>
    <property type="molecule type" value="Genomic_DNA"/>
</dbReference>
<dbReference type="SUPFAM" id="SSF55781">
    <property type="entry name" value="GAF domain-like"/>
    <property type="match status" value="2"/>
</dbReference>
<dbReference type="SMART" id="SM00387">
    <property type="entry name" value="HATPase_c"/>
    <property type="match status" value="1"/>
</dbReference>
<organism evidence="8 9">
    <name type="scientific">Ktedonospora formicarum</name>
    <dbReference type="NCBI Taxonomy" id="2778364"/>
    <lineage>
        <taxon>Bacteria</taxon>
        <taxon>Bacillati</taxon>
        <taxon>Chloroflexota</taxon>
        <taxon>Ktedonobacteria</taxon>
        <taxon>Ktedonobacterales</taxon>
        <taxon>Ktedonobacteraceae</taxon>
        <taxon>Ktedonospora</taxon>
    </lineage>
</organism>
<keyword evidence="3" id="KW-0597">Phosphoprotein</keyword>
<dbReference type="InterPro" id="IPR036890">
    <property type="entry name" value="HATPase_C_sf"/>
</dbReference>
<dbReference type="PRINTS" id="PR00344">
    <property type="entry name" value="BCTRLSENSOR"/>
</dbReference>
<keyword evidence="4" id="KW-0808">Transferase</keyword>
<comment type="catalytic activity">
    <reaction evidence="1">
        <text>ATP + protein L-histidine = ADP + protein N-phospho-L-histidine.</text>
        <dbReference type="EC" id="2.7.13.3"/>
    </reaction>
</comment>
<dbReference type="InterPro" id="IPR003594">
    <property type="entry name" value="HATPase_dom"/>
</dbReference>
<dbReference type="PANTHER" id="PTHR43711:SF1">
    <property type="entry name" value="HISTIDINE KINASE 1"/>
    <property type="match status" value="1"/>
</dbReference>
<feature type="domain" description="Histidine kinase" evidence="7">
    <location>
        <begin position="412"/>
        <end position="654"/>
    </location>
</feature>
<keyword evidence="5" id="KW-0418">Kinase</keyword>
<evidence type="ECO:0000256" key="2">
    <source>
        <dbReference type="ARBA" id="ARBA00012438"/>
    </source>
</evidence>
<evidence type="ECO:0000256" key="1">
    <source>
        <dbReference type="ARBA" id="ARBA00000085"/>
    </source>
</evidence>
<evidence type="ECO:0000256" key="5">
    <source>
        <dbReference type="ARBA" id="ARBA00022777"/>
    </source>
</evidence>
<dbReference type="Pfam" id="PF01590">
    <property type="entry name" value="GAF"/>
    <property type="match status" value="2"/>
</dbReference>
<proteinExistence type="predicted"/>
<evidence type="ECO:0000259" key="7">
    <source>
        <dbReference type="PROSITE" id="PS50109"/>
    </source>
</evidence>
<dbReference type="AlphaFoldDB" id="A0A8J3IBA7"/>
<dbReference type="Gene3D" id="1.10.287.130">
    <property type="match status" value="1"/>
</dbReference>
<dbReference type="InterPro" id="IPR003018">
    <property type="entry name" value="GAF"/>
</dbReference>
<dbReference type="PROSITE" id="PS50109">
    <property type="entry name" value="HIS_KIN"/>
    <property type="match status" value="1"/>
</dbReference>
<dbReference type="InterPro" id="IPR005467">
    <property type="entry name" value="His_kinase_dom"/>
</dbReference>
<evidence type="ECO:0000313" key="9">
    <source>
        <dbReference type="Proteomes" id="UP000612362"/>
    </source>
</evidence>
<reference evidence="8" key="1">
    <citation type="submission" date="2020-10" db="EMBL/GenBank/DDBJ databases">
        <title>Taxonomic study of unclassified bacteria belonging to the class Ktedonobacteria.</title>
        <authorList>
            <person name="Yabe S."/>
            <person name="Wang C.M."/>
            <person name="Zheng Y."/>
            <person name="Sakai Y."/>
            <person name="Cavaletti L."/>
            <person name="Monciardini P."/>
            <person name="Donadio S."/>
        </authorList>
    </citation>
    <scope>NUCLEOTIDE SEQUENCE</scope>
    <source>
        <strain evidence="8">SOSP1-1</strain>
    </source>
</reference>
<gene>
    <name evidence="8" type="ORF">KSX_82930</name>
</gene>
<evidence type="ECO:0000256" key="6">
    <source>
        <dbReference type="ARBA" id="ARBA00023012"/>
    </source>
</evidence>
<dbReference type="SUPFAM" id="SSF55874">
    <property type="entry name" value="ATPase domain of HSP90 chaperone/DNA topoisomerase II/histidine kinase"/>
    <property type="match status" value="1"/>
</dbReference>
<dbReference type="SUPFAM" id="SSF47384">
    <property type="entry name" value="Homodimeric domain of signal transducing histidine kinase"/>
    <property type="match status" value="1"/>
</dbReference>
<accession>A0A8J3IBA7</accession>
<evidence type="ECO:0000313" key="8">
    <source>
        <dbReference type="EMBL" id="GHO50130.1"/>
    </source>
</evidence>
<dbReference type="Pfam" id="PF00512">
    <property type="entry name" value="HisKA"/>
    <property type="match status" value="1"/>
</dbReference>